<dbReference type="PANTHER" id="PTHR32114:SF2">
    <property type="entry name" value="ABC TRANSPORTER ABCH.3"/>
    <property type="match status" value="1"/>
</dbReference>
<dbReference type="RefSeq" id="WP_227424650.1">
    <property type="nucleotide sequence ID" value="NZ_CP071868.1"/>
</dbReference>
<evidence type="ECO:0000313" key="5">
    <source>
        <dbReference type="EMBL" id="QTE30322.1"/>
    </source>
</evidence>
<dbReference type="EMBL" id="CP071868">
    <property type="protein sequence ID" value="QTE30322.1"/>
    <property type="molecule type" value="Genomic_DNA"/>
</dbReference>
<dbReference type="InterPro" id="IPR027417">
    <property type="entry name" value="P-loop_NTPase"/>
</dbReference>
<proteinExistence type="inferred from homology"/>
<comment type="similarity">
    <text evidence="1">Belongs to the SMC family. SbcC subfamily.</text>
</comment>
<dbReference type="GO" id="GO:0016887">
    <property type="term" value="F:ATP hydrolysis activity"/>
    <property type="evidence" value="ECO:0007669"/>
    <property type="project" value="InterPro"/>
</dbReference>
<dbReference type="KEGG" id="psic:J4E96_04800"/>
<dbReference type="GO" id="GO:0006302">
    <property type="term" value="P:double-strand break repair"/>
    <property type="evidence" value="ECO:0007669"/>
    <property type="project" value="InterPro"/>
</dbReference>
<evidence type="ECO:0000259" key="4">
    <source>
        <dbReference type="Pfam" id="PF13476"/>
    </source>
</evidence>
<dbReference type="Proteomes" id="UP000663937">
    <property type="component" value="Chromosome"/>
</dbReference>
<gene>
    <name evidence="5" type="ORF">J4E96_04800</name>
</gene>
<keyword evidence="6" id="KW-1185">Reference proteome</keyword>
<accession>A0A8A4ZEC6</accession>
<dbReference type="SUPFAM" id="SSF52540">
    <property type="entry name" value="P-loop containing nucleoside triphosphate hydrolases"/>
    <property type="match status" value="1"/>
</dbReference>
<name>A0A8A4ZEC6_9MICO</name>
<sequence length="810" mass="86795">MSDLTDLVGSKAEADSELSDEATLLILAALEGDEALANMAGFSPPIRSVATTPLSVEPAGAFLRQIQVSGFRGIGPTATLDLKPMPGLTIVAGRNGSGKSSLAEALETALTGTTYRWLEKSSTQWKEAWRNLHDGAAPQIKVTLAEESVGATYVTVGWPTGGELHSMSIAVQRHGKKREDGLAGLGWTSAIDTFRPLLTYDELGSLLTAGRSKLYDTLATILGLEEIAAVVARMEARSKFLAEPATVVATTRKALARALEALEDGRSTQALVLLKPRAPDVVALRALATGTTTEQDEWAGRLRAILQLALPDEQAVHAASRALQETVTALAEAGSASVVATDRRIDLLNSALETHQHEGDMTCPVCGVGDLNASRAEAMRVEVDAMEADIATLRSARNRMATSLAAARALVQRLPDALTVALPEALRTAQEEARESWESWAGVPTEPLELAEHLRATHPAAEIALTELQEAIGPILSKRDDAWSRVATRVATLANQLETCAAAAPEADAAKAAVKWLKKNDLALKNERLEPITAEAMAIWADLRQESNVEISGLTLEGSATRRRVDITSSVDGSDGNGVAVLSQGEMHALTLALFLPRATRPESPFRFVVLDDPIQAMDPSKIDGLLTVLTRLAEKRQIIVFSHDDRLAAAVRRGAVDATILEVTRGEGSIVTVRDAHDPAQRYLHDAFAMAKDRGLPEQTKRMLVPGMLRMALETQARDRYFSESLAKGTPPQDAEAAWAAAQKTGSRIGLAVFEDASKELGPWLELRPFRKRGLGICSSGFHEGLRSDPIGACEDVKELMTDVKAGIK</sequence>
<organism evidence="5 6">
    <name type="scientific">Pengzhenrongella sicca</name>
    <dbReference type="NCBI Taxonomy" id="2819238"/>
    <lineage>
        <taxon>Bacteria</taxon>
        <taxon>Bacillati</taxon>
        <taxon>Actinomycetota</taxon>
        <taxon>Actinomycetes</taxon>
        <taxon>Micrococcales</taxon>
        <taxon>Pengzhenrongella</taxon>
    </lineage>
</organism>
<evidence type="ECO:0000256" key="3">
    <source>
        <dbReference type="ARBA" id="ARBA00013368"/>
    </source>
</evidence>
<feature type="domain" description="Rad50/SbcC-type AAA" evidence="4">
    <location>
        <begin position="65"/>
        <end position="144"/>
    </location>
</feature>
<dbReference type="AlphaFoldDB" id="A0A8A4ZEC6"/>
<evidence type="ECO:0000256" key="2">
    <source>
        <dbReference type="ARBA" id="ARBA00011322"/>
    </source>
</evidence>
<protein>
    <recommendedName>
        <fullName evidence="3">Nuclease SbcCD subunit C</fullName>
    </recommendedName>
</protein>
<reference evidence="5" key="1">
    <citation type="submission" date="2021-03" db="EMBL/GenBank/DDBJ databases">
        <title>Pengzhenrongella sicca gen. nov., sp. nov., a new member of suborder Micrococcineae isolated from High-Arctic tundra soil.</title>
        <authorList>
            <person name="Peng F."/>
        </authorList>
    </citation>
    <scope>NUCLEOTIDE SEQUENCE</scope>
    <source>
        <strain evidence="5">LRZ-2</strain>
    </source>
</reference>
<evidence type="ECO:0000256" key="1">
    <source>
        <dbReference type="ARBA" id="ARBA00006930"/>
    </source>
</evidence>
<dbReference type="Gene3D" id="3.40.50.300">
    <property type="entry name" value="P-loop containing nucleotide triphosphate hydrolases"/>
    <property type="match status" value="2"/>
</dbReference>
<dbReference type="PANTHER" id="PTHR32114">
    <property type="entry name" value="ABC TRANSPORTER ABCH.3"/>
    <property type="match status" value="1"/>
</dbReference>
<evidence type="ECO:0000313" key="6">
    <source>
        <dbReference type="Proteomes" id="UP000663937"/>
    </source>
</evidence>
<dbReference type="Pfam" id="PF13476">
    <property type="entry name" value="AAA_23"/>
    <property type="match status" value="1"/>
</dbReference>
<comment type="subunit">
    <text evidence="2">Heterodimer of SbcC and SbcD.</text>
</comment>
<dbReference type="InterPro" id="IPR038729">
    <property type="entry name" value="Rad50/SbcC_AAA"/>
</dbReference>